<organism evidence="3 4">
    <name type="scientific">Sphingobacterium kitahiroshimense</name>
    <dbReference type="NCBI Taxonomy" id="470446"/>
    <lineage>
        <taxon>Bacteria</taxon>
        <taxon>Pseudomonadati</taxon>
        <taxon>Bacteroidota</taxon>
        <taxon>Sphingobacteriia</taxon>
        <taxon>Sphingobacteriales</taxon>
        <taxon>Sphingobacteriaceae</taxon>
        <taxon>Sphingobacterium</taxon>
    </lineage>
</organism>
<evidence type="ECO:0000256" key="1">
    <source>
        <dbReference type="ARBA" id="ARBA00010996"/>
    </source>
</evidence>
<name>A0ABV0BTK6_9SPHI</name>
<feature type="transmembrane region" description="Helical" evidence="2">
    <location>
        <begin position="12"/>
        <end position="31"/>
    </location>
</feature>
<sequence length="242" mass="27665">MGKNTGKNKGIQTIMILAIILLLPGFLYVVLNRTGMANSYSTLPIFGQKEVPGTTHRKWGRDIMDTIYHEVPNMSFINYDGKPVDLFGKDSAITVVHLFYSRDKSFSTTMINSLNKISGEFRHNKMIKFYSVSVDTTYDTPDVLKNYIKNIDPSDKRWYFVSKPSSDIFKFAKDGLLQDALATADKDNPFVVGSSYVLIDTKRRIRGFYDITMKKEAERLSDEVKLLVVEEIRNHPPKIETK</sequence>
<dbReference type="EMBL" id="JBDJNQ010000005">
    <property type="protein sequence ID" value="MEN5378056.1"/>
    <property type="molecule type" value="Genomic_DNA"/>
</dbReference>
<dbReference type="InterPro" id="IPR003782">
    <property type="entry name" value="SCO1/SenC"/>
</dbReference>
<reference evidence="3 4" key="1">
    <citation type="submission" date="2024-04" db="EMBL/GenBank/DDBJ databases">
        <title>WGS of bacteria from Torrens River.</title>
        <authorList>
            <person name="Wyrsch E.R."/>
            <person name="Drigo B."/>
        </authorList>
    </citation>
    <scope>NUCLEOTIDE SEQUENCE [LARGE SCALE GENOMIC DNA]</scope>
    <source>
        <strain evidence="3 4">TWI391</strain>
    </source>
</reference>
<evidence type="ECO:0000313" key="3">
    <source>
        <dbReference type="EMBL" id="MEN5378056.1"/>
    </source>
</evidence>
<dbReference type="InterPro" id="IPR036249">
    <property type="entry name" value="Thioredoxin-like_sf"/>
</dbReference>
<protein>
    <submittedName>
        <fullName evidence="3">SCO family protein</fullName>
    </submittedName>
</protein>
<accession>A0ABV0BTK6</accession>
<keyword evidence="2" id="KW-0472">Membrane</keyword>
<keyword evidence="2" id="KW-0812">Transmembrane</keyword>
<proteinExistence type="inferred from homology"/>
<dbReference type="Gene3D" id="3.40.30.10">
    <property type="entry name" value="Glutaredoxin"/>
    <property type="match status" value="1"/>
</dbReference>
<evidence type="ECO:0000256" key="2">
    <source>
        <dbReference type="SAM" id="Phobius"/>
    </source>
</evidence>
<evidence type="ECO:0000313" key="4">
    <source>
        <dbReference type="Proteomes" id="UP001409291"/>
    </source>
</evidence>
<dbReference type="SUPFAM" id="SSF52833">
    <property type="entry name" value="Thioredoxin-like"/>
    <property type="match status" value="1"/>
</dbReference>
<comment type="caution">
    <text evidence="3">The sequence shown here is derived from an EMBL/GenBank/DDBJ whole genome shotgun (WGS) entry which is preliminary data.</text>
</comment>
<keyword evidence="2" id="KW-1133">Transmembrane helix</keyword>
<dbReference type="Pfam" id="PF02630">
    <property type="entry name" value="SCO1-SenC"/>
    <property type="match status" value="1"/>
</dbReference>
<comment type="similarity">
    <text evidence="1">Belongs to the SCO1/2 family.</text>
</comment>
<gene>
    <name evidence="3" type="ORF">ABE541_12375</name>
</gene>
<keyword evidence="4" id="KW-1185">Reference proteome</keyword>
<dbReference type="RefSeq" id="WP_208700252.1">
    <property type="nucleotide sequence ID" value="NZ_JBDJLH010000008.1"/>
</dbReference>
<dbReference type="Proteomes" id="UP001409291">
    <property type="component" value="Unassembled WGS sequence"/>
</dbReference>